<sequence length="23" mass="2567">MQTELVGLNQAKTKTLFKSSLDN</sequence>
<name>A0A2P2N5M8_RHIMU</name>
<evidence type="ECO:0000313" key="1">
    <source>
        <dbReference type="EMBL" id="MBX37760.1"/>
    </source>
</evidence>
<dbReference type="EMBL" id="GGEC01057276">
    <property type="protein sequence ID" value="MBX37760.1"/>
    <property type="molecule type" value="Transcribed_RNA"/>
</dbReference>
<accession>A0A2P2N5M8</accession>
<proteinExistence type="predicted"/>
<organism evidence="1">
    <name type="scientific">Rhizophora mucronata</name>
    <name type="common">Asiatic mangrove</name>
    <dbReference type="NCBI Taxonomy" id="61149"/>
    <lineage>
        <taxon>Eukaryota</taxon>
        <taxon>Viridiplantae</taxon>
        <taxon>Streptophyta</taxon>
        <taxon>Embryophyta</taxon>
        <taxon>Tracheophyta</taxon>
        <taxon>Spermatophyta</taxon>
        <taxon>Magnoliopsida</taxon>
        <taxon>eudicotyledons</taxon>
        <taxon>Gunneridae</taxon>
        <taxon>Pentapetalae</taxon>
        <taxon>rosids</taxon>
        <taxon>fabids</taxon>
        <taxon>Malpighiales</taxon>
        <taxon>Rhizophoraceae</taxon>
        <taxon>Rhizophora</taxon>
    </lineage>
</organism>
<reference evidence="1" key="1">
    <citation type="submission" date="2018-02" db="EMBL/GenBank/DDBJ databases">
        <title>Rhizophora mucronata_Transcriptome.</title>
        <authorList>
            <person name="Meera S.P."/>
            <person name="Sreeshan A."/>
            <person name="Augustine A."/>
        </authorList>
    </citation>
    <scope>NUCLEOTIDE SEQUENCE</scope>
    <source>
        <tissue evidence="1">Leaf</tissue>
    </source>
</reference>
<protein>
    <submittedName>
        <fullName evidence="1">Uncharacterized protein</fullName>
    </submittedName>
</protein>
<dbReference type="AlphaFoldDB" id="A0A2P2N5M8"/>